<keyword evidence="1" id="KW-0812">Transmembrane</keyword>
<dbReference type="Pfam" id="PF04474">
    <property type="entry name" value="DUF554"/>
    <property type="match status" value="1"/>
</dbReference>
<keyword evidence="1" id="KW-1133">Transmembrane helix</keyword>
<organism evidence="2 3">
    <name type="scientific">Collinsella tanakaei</name>
    <dbReference type="NCBI Taxonomy" id="626935"/>
    <lineage>
        <taxon>Bacteria</taxon>
        <taxon>Bacillati</taxon>
        <taxon>Actinomycetota</taxon>
        <taxon>Coriobacteriia</taxon>
        <taxon>Coriobacteriales</taxon>
        <taxon>Coriobacteriaceae</taxon>
        <taxon>Collinsella</taxon>
    </lineage>
</organism>
<reference evidence="2 3" key="1">
    <citation type="submission" date="2018-08" db="EMBL/GenBank/DDBJ databases">
        <title>A genome reference for cultivated species of the human gut microbiota.</title>
        <authorList>
            <person name="Zou Y."/>
            <person name="Xue W."/>
            <person name="Luo G."/>
        </authorList>
    </citation>
    <scope>NUCLEOTIDE SEQUENCE [LARGE SCALE GENOMIC DNA]</scope>
    <source>
        <strain evidence="2 3">TF08-14</strain>
    </source>
</reference>
<accession>A0A3E4QY63</accession>
<evidence type="ECO:0000256" key="1">
    <source>
        <dbReference type="SAM" id="Phobius"/>
    </source>
</evidence>
<feature type="transmembrane region" description="Helical" evidence="1">
    <location>
        <begin position="221"/>
        <end position="236"/>
    </location>
</feature>
<name>A0A3E4QY63_9ACTN</name>
<feature type="transmembrane region" description="Helical" evidence="1">
    <location>
        <begin position="151"/>
        <end position="175"/>
    </location>
</feature>
<feature type="transmembrane region" description="Helical" evidence="1">
    <location>
        <begin position="64"/>
        <end position="87"/>
    </location>
</feature>
<proteinExistence type="predicted"/>
<feature type="transmembrane region" description="Helical" evidence="1">
    <location>
        <begin position="195"/>
        <end position="215"/>
    </location>
</feature>
<feature type="transmembrane region" description="Helical" evidence="1">
    <location>
        <begin position="108"/>
        <end position="131"/>
    </location>
</feature>
<feature type="transmembrane region" description="Helical" evidence="1">
    <location>
        <begin position="6"/>
        <end position="27"/>
    </location>
</feature>
<dbReference type="EMBL" id="QSRJ01000001">
    <property type="protein sequence ID" value="RGL12150.1"/>
    <property type="molecule type" value="Genomic_DNA"/>
</dbReference>
<evidence type="ECO:0000313" key="3">
    <source>
        <dbReference type="Proteomes" id="UP000260943"/>
    </source>
</evidence>
<feature type="transmembrane region" description="Helical" evidence="1">
    <location>
        <begin position="39"/>
        <end position="58"/>
    </location>
</feature>
<evidence type="ECO:0000313" key="2">
    <source>
        <dbReference type="EMBL" id="RGL12150.1"/>
    </source>
</evidence>
<dbReference type="InterPro" id="IPR007563">
    <property type="entry name" value="DUF554"/>
</dbReference>
<protein>
    <submittedName>
        <fullName evidence="2">DUF554 domain-containing protein</fullName>
    </submittedName>
</protein>
<dbReference type="AlphaFoldDB" id="A0A3E4QY63"/>
<keyword evidence="1" id="KW-0472">Membrane</keyword>
<dbReference type="Proteomes" id="UP000260943">
    <property type="component" value="Unassembled WGS sequence"/>
</dbReference>
<gene>
    <name evidence="2" type="ORF">DXC81_00300</name>
</gene>
<dbReference type="PANTHER" id="PTHR36111">
    <property type="entry name" value="INNER MEMBRANE PROTEIN-RELATED"/>
    <property type="match status" value="1"/>
</dbReference>
<sequence>MIGLGTLINTALVVAGGIAGMLFGRFITPRLQDGLMKATALSVLFVGLAGALGGMLSVADGKLVSGGTAMIVVSLAAGALVGEWINLEHQIGRFGEWLKYKTGSAGDSSFVDAFVTASLTVSIGAMAIVGSIQDGINADPSTLILKGAIDAPLVCIMTASMGKGCIFSAIPVFIFEGSLTLLARLIQPIMSAAAIANLSTVGAILIFCVGVNLIWERTFKVANLLPAVVVAVLFALF</sequence>
<comment type="caution">
    <text evidence="2">The sequence shown here is derived from an EMBL/GenBank/DDBJ whole genome shotgun (WGS) entry which is preliminary data.</text>
</comment>
<dbReference type="RefSeq" id="WP_117678678.1">
    <property type="nucleotide sequence ID" value="NZ_QSRJ01000001.1"/>
</dbReference>
<dbReference type="PANTHER" id="PTHR36111:SF2">
    <property type="entry name" value="INNER MEMBRANE PROTEIN"/>
    <property type="match status" value="1"/>
</dbReference>